<reference evidence="3" key="1">
    <citation type="journal article" date="2021" name="IMA Fungus">
        <title>Genomic characterization of three marine fungi, including Emericellopsis atlantica sp. nov. with signatures of a generalist lifestyle and marine biomass degradation.</title>
        <authorList>
            <person name="Hagestad O.C."/>
            <person name="Hou L."/>
            <person name="Andersen J.H."/>
            <person name="Hansen E.H."/>
            <person name="Altermark B."/>
            <person name="Li C."/>
            <person name="Kuhnert E."/>
            <person name="Cox R.J."/>
            <person name="Crous P.W."/>
            <person name="Spatafora J.W."/>
            <person name="Lail K."/>
            <person name="Amirebrahimi M."/>
            <person name="Lipzen A."/>
            <person name="Pangilinan J."/>
            <person name="Andreopoulos W."/>
            <person name="Hayes R.D."/>
            <person name="Ng V."/>
            <person name="Grigoriev I.V."/>
            <person name="Jackson S.A."/>
            <person name="Sutton T.D.S."/>
            <person name="Dobson A.D.W."/>
            <person name="Rama T."/>
        </authorList>
    </citation>
    <scope>NUCLEOTIDE SEQUENCE</scope>
    <source>
        <strain evidence="3">TS7</strain>
    </source>
</reference>
<proteinExistence type="inferred from homology"/>
<organism evidence="3 4">
    <name type="scientific">Emericellopsis atlantica</name>
    <dbReference type="NCBI Taxonomy" id="2614577"/>
    <lineage>
        <taxon>Eukaryota</taxon>
        <taxon>Fungi</taxon>
        <taxon>Dikarya</taxon>
        <taxon>Ascomycota</taxon>
        <taxon>Pezizomycotina</taxon>
        <taxon>Sordariomycetes</taxon>
        <taxon>Hypocreomycetidae</taxon>
        <taxon>Hypocreales</taxon>
        <taxon>Bionectriaceae</taxon>
        <taxon>Emericellopsis</taxon>
    </lineage>
</organism>
<keyword evidence="3" id="KW-0489">Methyltransferase</keyword>
<name>A0A9P7ZN87_9HYPO</name>
<accession>A0A9P7ZN87</accession>
<dbReference type="InterPro" id="IPR029063">
    <property type="entry name" value="SAM-dependent_MTases_sf"/>
</dbReference>
<keyword evidence="3" id="KW-0808">Transferase</keyword>
<keyword evidence="4" id="KW-1185">Reference proteome</keyword>
<comment type="caution">
    <text evidence="3">The sequence shown here is derived from an EMBL/GenBank/DDBJ whole genome shotgun (WGS) entry which is preliminary data.</text>
</comment>
<dbReference type="PANTHER" id="PTHR43591:SF10">
    <property type="entry name" value="ABC TRANSMEMBRANE TYPE-1 DOMAIN-CONTAINING PROTEIN-RELATED"/>
    <property type="match status" value="1"/>
</dbReference>
<dbReference type="GO" id="GO:0008168">
    <property type="term" value="F:methyltransferase activity"/>
    <property type="evidence" value="ECO:0007669"/>
    <property type="project" value="UniProtKB-KW"/>
</dbReference>
<dbReference type="CDD" id="cd02440">
    <property type="entry name" value="AdoMet_MTases"/>
    <property type="match status" value="1"/>
</dbReference>
<evidence type="ECO:0000256" key="2">
    <source>
        <dbReference type="SAM" id="MobiDB-lite"/>
    </source>
</evidence>
<feature type="compositionally biased region" description="Low complexity" evidence="2">
    <location>
        <begin position="26"/>
        <end position="53"/>
    </location>
</feature>
<gene>
    <name evidence="3" type="ORF">F5Z01DRAFT_98586</name>
</gene>
<sequence>MAVTHSSPEPSGSAGPESPATPSPAEPTTSAAQTSASAPETTAALEPEAPLEADVQPGGDDDNDSAIDAGSVLSTDTLTPSILEYRQLHGRTYPNAKTGDYWGPNDERQSEGLDLIHNALTLLLNDRLFLAPLRQDDPGRVLDIGTGTGIWALDFADEFPSADVIGTDLSPMQPSWVPPNLRFEVDDCLLEWTWPENHFDFVHARCMYGSIPDWTEMDTKILRHLKPGGYFEHVEIGCQGLSDHIELGPDHVFDTWAQVFYEAGEKTGRPFTICLDGEMAKHMRAAGFVDIQETKLKLPINSWAKDPKLKKAGTYFHYALERDMEGFSMFVCTQVLGWSKEEVHVMVARMRQAIRTKSLCPYITVNVVVGRKP</sequence>
<dbReference type="SUPFAM" id="SSF53335">
    <property type="entry name" value="S-adenosyl-L-methionine-dependent methyltransferases"/>
    <property type="match status" value="1"/>
</dbReference>
<dbReference type="GO" id="GO:0032259">
    <property type="term" value="P:methylation"/>
    <property type="evidence" value="ECO:0007669"/>
    <property type="project" value="UniProtKB-KW"/>
</dbReference>
<dbReference type="EMBL" id="MU251253">
    <property type="protein sequence ID" value="KAG9254837.1"/>
    <property type="molecule type" value="Genomic_DNA"/>
</dbReference>
<dbReference type="Pfam" id="PF13489">
    <property type="entry name" value="Methyltransf_23"/>
    <property type="match status" value="1"/>
</dbReference>
<dbReference type="OrthoDB" id="2013972at2759"/>
<feature type="region of interest" description="Disordered" evidence="2">
    <location>
        <begin position="1"/>
        <end position="72"/>
    </location>
</feature>
<comment type="similarity">
    <text evidence="1">Belongs to the methyltransferase superfamily. LaeA methyltransferase family.</text>
</comment>
<evidence type="ECO:0000313" key="4">
    <source>
        <dbReference type="Proteomes" id="UP000887229"/>
    </source>
</evidence>
<protein>
    <submittedName>
        <fullName evidence="3">Methyltransferase family protein</fullName>
    </submittedName>
</protein>
<dbReference type="Proteomes" id="UP000887229">
    <property type="component" value="Unassembled WGS sequence"/>
</dbReference>
<feature type="compositionally biased region" description="Low complexity" evidence="2">
    <location>
        <begin position="1"/>
        <end position="18"/>
    </location>
</feature>
<dbReference type="GeneID" id="70298166"/>
<evidence type="ECO:0000256" key="1">
    <source>
        <dbReference type="ARBA" id="ARBA00038158"/>
    </source>
</evidence>
<evidence type="ECO:0000313" key="3">
    <source>
        <dbReference type="EMBL" id="KAG9254837.1"/>
    </source>
</evidence>
<dbReference type="RefSeq" id="XP_046118761.1">
    <property type="nucleotide sequence ID" value="XM_046267263.1"/>
</dbReference>
<dbReference type="Gene3D" id="3.40.50.150">
    <property type="entry name" value="Vaccinia Virus protein VP39"/>
    <property type="match status" value="1"/>
</dbReference>
<dbReference type="AlphaFoldDB" id="A0A9P7ZN87"/>
<dbReference type="PANTHER" id="PTHR43591">
    <property type="entry name" value="METHYLTRANSFERASE"/>
    <property type="match status" value="1"/>
</dbReference>